<feature type="compositionally biased region" description="Basic and acidic residues" evidence="1">
    <location>
        <begin position="184"/>
        <end position="201"/>
    </location>
</feature>
<gene>
    <name evidence="2" type="ORF">BcabD6B2_27130</name>
</gene>
<reference evidence="2 3" key="1">
    <citation type="submission" date="2021-06" db="EMBL/GenBank/DDBJ databases">
        <title>Genome sequence of Babesia caballi.</title>
        <authorList>
            <person name="Yamagishi J."/>
            <person name="Kidaka T."/>
            <person name="Ochi A."/>
        </authorList>
    </citation>
    <scope>NUCLEOTIDE SEQUENCE [LARGE SCALE GENOMIC DNA]</scope>
    <source>
        <strain evidence="2">USDA-D6B2</strain>
    </source>
</reference>
<proteinExistence type="predicted"/>
<organism evidence="2 3">
    <name type="scientific">Babesia caballi</name>
    <dbReference type="NCBI Taxonomy" id="5871"/>
    <lineage>
        <taxon>Eukaryota</taxon>
        <taxon>Sar</taxon>
        <taxon>Alveolata</taxon>
        <taxon>Apicomplexa</taxon>
        <taxon>Aconoidasida</taxon>
        <taxon>Piroplasmida</taxon>
        <taxon>Babesiidae</taxon>
        <taxon>Babesia</taxon>
    </lineage>
</organism>
<evidence type="ECO:0000313" key="2">
    <source>
        <dbReference type="EMBL" id="GIX63278.1"/>
    </source>
</evidence>
<dbReference type="Proteomes" id="UP001497744">
    <property type="component" value="Unassembled WGS sequence"/>
</dbReference>
<feature type="region of interest" description="Disordered" evidence="1">
    <location>
        <begin position="184"/>
        <end position="225"/>
    </location>
</feature>
<dbReference type="AlphaFoldDB" id="A0AAV4LTL8"/>
<dbReference type="GeneID" id="94194759"/>
<accession>A0AAV4LTL8</accession>
<evidence type="ECO:0000313" key="3">
    <source>
        <dbReference type="Proteomes" id="UP001497744"/>
    </source>
</evidence>
<protein>
    <submittedName>
        <fullName evidence="2">Capsule biosynthesis protein, putative</fullName>
    </submittedName>
</protein>
<evidence type="ECO:0000256" key="1">
    <source>
        <dbReference type="SAM" id="MobiDB-lite"/>
    </source>
</evidence>
<name>A0AAV4LTL8_BABCB</name>
<sequence length="225" mass="24827">MAAVLQAGLAGLGLEPDEDIVNYLVELLEAEGAEACAEWLESATTANQAEAARKLADDALTSLQASKENANHAHATSSTTGAEAAEDIADPLQGIDIAFATAKTTGSAAPNTTETAAARQMNLELDKDLRREIVQRYACVEVQTVHLDENGQVYSSGVSLRDLESDVVIPTNDNAARVRQEQHERRLSQKQQHLEVQEKQRQQKLKQQQREEKERLRCQKKERQK</sequence>
<dbReference type="EMBL" id="BPLF01000002">
    <property type="protein sequence ID" value="GIX63278.1"/>
    <property type="molecule type" value="Genomic_DNA"/>
</dbReference>
<feature type="compositionally biased region" description="Basic and acidic residues" evidence="1">
    <location>
        <begin position="208"/>
        <end position="225"/>
    </location>
</feature>
<comment type="caution">
    <text evidence="2">The sequence shown here is derived from an EMBL/GenBank/DDBJ whole genome shotgun (WGS) entry which is preliminary data.</text>
</comment>
<keyword evidence="3" id="KW-1185">Reference proteome</keyword>
<dbReference type="RefSeq" id="XP_067715347.1">
    <property type="nucleotide sequence ID" value="XM_067859246.1"/>
</dbReference>